<evidence type="ECO:0000313" key="7">
    <source>
        <dbReference type="EMBL" id="EDP94751.1"/>
    </source>
</evidence>
<comment type="caution">
    <text evidence="7">The sequence shown here is derived from an EMBL/GenBank/DDBJ whole genome shotgun (WGS) entry which is preliminary data.</text>
</comment>
<dbReference type="EMBL" id="ABIB01000014">
    <property type="protein sequence ID" value="EDP94751.1"/>
    <property type="molecule type" value="Genomic_DNA"/>
</dbReference>
<evidence type="ECO:0000313" key="8">
    <source>
        <dbReference type="Proteomes" id="UP000002945"/>
    </source>
</evidence>
<organism evidence="7 8">
    <name type="scientific">Kordia algicida OT-1</name>
    <dbReference type="NCBI Taxonomy" id="391587"/>
    <lineage>
        <taxon>Bacteria</taxon>
        <taxon>Pseudomonadati</taxon>
        <taxon>Bacteroidota</taxon>
        <taxon>Flavobacteriia</taxon>
        <taxon>Flavobacteriales</taxon>
        <taxon>Flavobacteriaceae</taxon>
        <taxon>Kordia</taxon>
    </lineage>
</organism>
<dbReference type="GO" id="GO:0009007">
    <property type="term" value="F:site-specific DNA-methyltransferase (adenine-specific) activity"/>
    <property type="evidence" value="ECO:0007669"/>
    <property type="project" value="UniProtKB-EC"/>
</dbReference>
<protein>
    <recommendedName>
        <fullName evidence="1">site-specific DNA-methyltransferase (adenine-specific)</fullName>
        <ecNumber evidence="1">2.1.1.72</ecNumber>
    </recommendedName>
</protein>
<evidence type="ECO:0000256" key="4">
    <source>
        <dbReference type="ARBA" id="ARBA00022691"/>
    </source>
</evidence>
<keyword evidence="8" id="KW-1185">Reference proteome</keyword>
<evidence type="ECO:0000256" key="3">
    <source>
        <dbReference type="ARBA" id="ARBA00022679"/>
    </source>
</evidence>
<dbReference type="InterPro" id="IPR011639">
    <property type="entry name" value="MethylTrfase_TaqI-like_dom"/>
</dbReference>
<dbReference type="GO" id="GO:0032259">
    <property type="term" value="P:methylation"/>
    <property type="evidence" value="ECO:0007669"/>
    <property type="project" value="UniProtKB-KW"/>
</dbReference>
<dbReference type="EC" id="2.1.1.72" evidence="1"/>
<evidence type="ECO:0000259" key="6">
    <source>
        <dbReference type="Pfam" id="PF07669"/>
    </source>
</evidence>
<accession>A9EA71</accession>
<keyword evidence="2" id="KW-0489">Methyltransferase</keyword>
<comment type="catalytic activity">
    <reaction evidence="5">
        <text>a 2'-deoxyadenosine in DNA + S-adenosyl-L-methionine = an N(6)-methyl-2'-deoxyadenosine in DNA + S-adenosyl-L-homocysteine + H(+)</text>
        <dbReference type="Rhea" id="RHEA:15197"/>
        <dbReference type="Rhea" id="RHEA-COMP:12418"/>
        <dbReference type="Rhea" id="RHEA-COMP:12419"/>
        <dbReference type="ChEBI" id="CHEBI:15378"/>
        <dbReference type="ChEBI" id="CHEBI:57856"/>
        <dbReference type="ChEBI" id="CHEBI:59789"/>
        <dbReference type="ChEBI" id="CHEBI:90615"/>
        <dbReference type="ChEBI" id="CHEBI:90616"/>
        <dbReference type="EC" id="2.1.1.72"/>
    </reaction>
</comment>
<dbReference type="SUPFAM" id="SSF53335">
    <property type="entry name" value="S-adenosyl-L-methionine-dependent methyltransferases"/>
    <property type="match status" value="1"/>
</dbReference>
<dbReference type="eggNOG" id="COG1002">
    <property type="taxonomic scope" value="Bacteria"/>
</dbReference>
<feature type="domain" description="Type II methyltransferase M.TaqI-like" evidence="6">
    <location>
        <begin position="388"/>
        <end position="543"/>
    </location>
</feature>
<dbReference type="OrthoDB" id="32195at2"/>
<dbReference type="REBASE" id="38246">
    <property type="entry name" value="KalOT1ORF705P"/>
</dbReference>
<evidence type="ECO:0000256" key="5">
    <source>
        <dbReference type="ARBA" id="ARBA00047942"/>
    </source>
</evidence>
<keyword evidence="3" id="KW-0808">Transferase</keyword>
<dbReference type="HOGENOM" id="CLU_007039_0_0_10"/>
<dbReference type="PANTHER" id="PTHR33841">
    <property type="entry name" value="DNA METHYLTRANSFERASE YEEA-RELATED"/>
    <property type="match status" value="1"/>
</dbReference>
<dbReference type="Proteomes" id="UP000002945">
    <property type="component" value="Unassembled WGS sequence"/>
</dbReference>
<name>A9EA71_9FLAO</name>
<reference evidence="7 8" key="1">
    <citation type="journal article" date="2011" name="J. Bacteriol.">
        <title>Genome sequence of the algicidal bacterium Kordia algicida OT-1.</title>
        <authorList>
            <person name="Lee H.S."/>
            <person name="Kang S.G."/>
            <person name="Kwon K.K."/>
            <person name="Lee J.H."/>
            <person name="Kim S.J."/>
        </authorList>
    </citation>
    <scope>NUCLEOTIDE SEQUENCE [LARGE SCALE GENOMIC DNA]</scope>
    <source>
        <strain evidence="7 8">OT-1</strain>
    </source>
</reference>
<dbReference type="AlphaFoldDB" id="A9EA71"/>
<keyword evidence="4" id="KW-0949">S-adenosyl-L-methionine</keyword>
<dbReference type="STRING" id="391587.KAOT1_00705"/>
<dbReference type="Pfam" id="PF07669">
    <property type="entry name" value="Eco57I"/>
    <property type="match status" value="1"/>
</dbReference>
<dbReference type="PANTHER" id="PTHR33841:SF1">
    <property type="entry name" value="DNA METHYLTRANSFERASE A"/>
    <property type="match status" value="1"/>
</dbReference>
<dbReference type="InterPro" id="IPR029063">
    <property type="entry name" value="SAM-dependent_MTases_sf"/>
</dbReference>
<evidence type="ECO:0000256" key="2">
    <source>
        <dbReference type="ARBA" id="ARBA00022603"/>
    </source>
</evidence>
<proteinExistence type="predicted"/>
<dbReference type="InterPro" id="IPR050953">
    <property type="entry name" value="N4_N6_ade-DNA_methylase"/>
</dbReference>
<sequence>MNKPLKSFLKQLNILDAVFCKDNGKEYYGFISEVQKKIEIIKPDAYYVFNNKPLILFFDLTYETDNNREAEIHKKVWSFDNSPVIFVIKGEEIKVYNALNYSKKDEHLEEIKLSENERNSKFSFWELQSGHTWQWLQMEYFEKRSKNQKRKRVNEQLFQNIKQVRQYLTNKHSENSLNEEDANSLILRLIFIRYLIDRKVKIDNTYLPGNSNDVNERRKNFIELIKKPLKLNLLFKKLNTKFNGVLFKKQNLVLTQKQSNDLADIFKGELQDENNLFNGFFFEIFDFSIIPVEVISGIYESLIDEKTRKLDSAVYTPPFLVEYILNDTVDKYLEEKNISECKIFEVAVGSGIFLVQSLRKMIDKELELNPSQSHKEFSKRIRQIATRNLFGVDINEEALKVTCFSIYIALLDYQDPKDIDSYEFPDLLDKNLFKANFFDTNHRFNKIIKTEIPKFILGNPPWKNGSKDKIHVDYLKSNKLSGVVSDYQLAQSFILRTKDFSQNNLNTPICSLVVTSKVFYNNKAINFKKRFLSKFNLTKYLDLSPVRRDIFKNAINPSAIILFNYANDEITNKNQVKFYSIKKNLFLKKFNMLIFEKQDIKNIPQEYFMRYSYMFKVATYGNTLDFNFIKRILENSNNYSLNSLFNDNSIISGKGLFRGTPKKHYPYLEGKSLVKRKELKEYYTPFNDKYFVFKKEDTYLEAGRTEALFNGKKIIIQKSTDKETNIKFTLLENGYAFDSTVYGITFDDSNKHLLKIIFSIFLSKIYTYYQFMTSSSWGIYRPELLKTEHLSFPFIAPNNEEEKVLNSSVDLFLNNLKNHYENFSLGNIEIDKNSLLKIDSTINELYKVNAYENDLIDYTLNVSRYQFQENKQYLVSNFSDDKTSYRYKDFVLKEYASVYLKEFKEIYLDEYIQVEVYPLAHFIALNFVFTLKKPKNSIIYPKNKNSEKEVLKRLAHNLSISQLTDTTDATKNLFIQKDIKGFEDNSFYIIKPNEYKCWHKAIAWYDVAEFKEAIQEAEINQLNQDI</sequence>
<evidence type="ECO:0000256" key="1">
    <source>
        <dbReference type="ARBA" id="ARBA00011900"/>
    </source>
</evidence>
<dbReference type="Gene3D" id="3.40.50.150">
    <property type="entry name" value="Vaccinia Virus protein VP39"/>
    <property type="match status" value="1"/>
</dbReference>
<gene>
    <name evidence="7" type="ORF">KAOT1_00705</name>
</gene>